<dbReference type="Pfam" id="PF12770">
    <property type="entry name" value="CHAT"/>
    <property type="match status" value="1"/>
</dbReference>
<dbReference type="InterPro" id="IPR011990">
    <property type="entry name" value="TPR-like_helical_dom_sf"/>
</dbReference>
<accession>A0A2W4WHK5</accession>
<feature type="domain" description="CHAT" evidence="1">
    <location>
        <begin position="614"/>
        <end position="879"/>
    </location>
</feature>
<dbReference type="Proteomes" id="UP000249467">
    <property type="component" value="Unassembled WGS sequence"/>
</dbReference>
<dbReference type="EMBL" id="QBML01000002">
    <property type="protein sequence ID" value="PZO44604.1"/>
    <property type="molecule type" value="Genomic_DNA"/>
</dbReference>
<dbReference type="AlphaFoldDB" id="A0A2W4WHK5"/>
<organism evidence="2 3">
    <name type="scientific">Pseudanabaena frigida</name>
    <dbReference type="NCBI Taxonomy" id="945775"/>
    <lineage>
        <taxon>Bacteria</taxon>
        <taxon>Bacillati</taxon>
        <taxon>Cyanobacteriota</taxon>
        <taxon>Cyanophyceae</taxon>
        <taxon>Pseudanabaenales</taxon>
        <taxon>Pseudanabaenaceae</taxon>
        <taxon>Pseudanabaena</taxon>
    </lineage>
</organism>
<dbReference type="SUPFAM" id="SSF48452">
    <property type="entry name" value="TPR-like"/>
    <property type="match status" value="2"/>
</dbReference>
<protein>
    <recommendedName>
        <fullName evidence="1">CHAT domain-containing protein</fullName>
    </recommendedName>
</protein>
<dbReference type="SMART" id="SM00028">
    <property type="entry name" value="TPR"/>
    <property type="match status" value="5"/>
</dbReference>
<dbReference type="Gene3D" id="1.25.40.10">
    <property type="entry name" value="Tetratricopeptide repeat domain"/>
    <property type="match status" value="3"/>
</dbReference>
<dbReference type="InterPro" id="IPR019734">
    <property type="entry name" value="TPR_rpt"/>
</dbReference>
<evidence type="ECO:0000259" key="1">
    <source>
        <dbReference type="Pfam" id="PF12770"/>
    </source>
</evidence>
<name>A0A2W4WHK5_9CYAN</name>
<comment type="caution">
    <text evidence="2">The sequence shown here is derived from an EMBL/GenBank/DDBJ whole genome shotgun (WGS) entry which is preliminary data.</text>
</comment>
<dbReference type="InterPro" id="IPR024983">
    <property type="entry name" value="CHAT_dom"/>
</dbReference>
<evidence type="ECO:0000313" key="2">
    <source>
        <dbReference type="EMBL" id="PZO44604.1"/>
    </source>
</evidence>
<sequence length="881" mass="98336">MISKSQNRKSRDGKKYYLYSLSFILTAFLSIMENLPVSAASYEHLETDSITSQITQSTRIQLVALQKVEIQANTSDLVQQGKELYIQGKFSDAVRVWQQALKDAEDNPLKQAMLLSNMCLGYQQLGQWDEAKKAIASSLQLLSSQPDSQDKLKILAQAINTQGSLQFALGQTESALNSWQTATKIFSQIEDNSGIMSSLLNQVQALKALGFYRRMVETLDLIDLALQTQPDTELKASGFRSLGDRLVAFEDFVKAKKSLEQSLEIASKINAKSEISATQLSLGNLARAEYDSITAFKFYNAASINATPSLTKFQAELNKFSLLIEEKKFSEAQALVSSIESQSDRLLPTRNAIYAKLNFSQNLAILAKQDSKSKQNLLLKSANILAETIRQAESLGDRRAKAYALGSLGGLYEQSQQFKEAEDLTQQALFIAQSIDAIDIAYRWRWQLGRLRSAQGDISGAIAFYSAAVDDLQQLRNDLVSINSGLQFSFRESIEPIYRQLISLLLLEEGAISSQKNLQKAQEVIESLQLAELSSFLRSDCLKASPVEIAKIDRRAAVIYPIILEDRLEVILSIPQKPLRRYSANVNQKELDRFVSELRIDLREPRTQDYLSKSQTVYDWLIRPAIADLSNSDIKTLVFVLDGSLRNIPMSSLHDGKKFLIQSYSIALTPGLQLLDPRPLLREKISVLAGGITEVRNGFTALPNVAQELNNIRAQVSSLELLNQAFTENNLRKNIANNSFPVIHLATHGQFSSRASDTFLITWDGMLNLDSLTQLIQSRDQDKVLELLILSACQTAVGDNRAALGLAGMSVRAGARSTIASLWSIDDAATSLFMTEFYKDLVKEKPEKAEALRQAQISLLTQDKYKHPYYWAPFVLLGNWL</sequence>
<proteinExistence type="predicted"/>
<dbReference type="PANTHER" id="PTHR10098">
    <property type="entry name" value="RAPSYN-RELATED"/>
    <property type="match status" value="1"/>
</dbReference>
<reference evidence="2 3" key="1">
    <citation type="submission" date="2018-04" db="EMBL/GenBank/DDBJ databases">
        <authorList>
            <person name="Go L.Y."/>
            <person name="Mitchell J.A."/>
        </authorList>
    </citation>
    <scope>NUCLEOTIDE SEQUENCE [LARGE SCALE GENOMIC DNA]</scope>
    <source>
        <strain evidence="2">ULC066bin1</strain>
    </source>
</reference>
<gene>
    <name evidence="2" type="ORF">DCF19_02335</name>
</gene>
<reference evidence="2 3" key="2">
    <citation type="submission" date="2018-06" db="EMBL/GenBank/DDBJ databases">
        <title>Metagenomic assembly of (sub)arctic Cyanobacteria and their associated microbiome from non-axenic cultures.</title>
        <authorList>
            <person name="Baurain D."/>
        </authorList>
    </citation>
    <scope>NUCLEOTIDE SEQUENCE [LARGE SCALE GENOMIC DNA]</scope>
    <source>
        <strain evidence="2">ULC066bin1</strain>
    </source>
</reference>
<dbReference type="PANTHER" id="PTHR10098:SF112">
    <property type="entry name" value="SLR0380 PROTEIN"/>
    <property type="match status" value="1"/>
</dbReference>
<evidence type="ECO:0000313" key="3">
    <source>
        <dbReference type="Proteomes" id="UP000249467"/>
    </source>
</evidence>